<dbReference type="Proteomes" id="UP000299102">
    <property type="component" value="Unassembled WGS sequence"/>
</dbReference>
<reference evidence="3 4" key="1">
    <citation type="journal article" date="2019" name="Commun. Biol.">
        <title>The bagworm genome reveals a unique fibroin gene that provides high tensile strength.</title>
        <authorList>
            <person name="Kono N."/>
            <person name="Nakamura H."/>
            <person name="Ohtoshi R."/>
            <person name="Tomita M."/>
            <person name="Numata K."/>
            <person name="Arakawa K."/>
        </authorList>
    </citation>
    <scope>NUCLEOTIDE SEQUENCE [LARGE SCALE GENOMIC DNA]</scope>
</reference>
<sequence length="500" mass="57578">MLRGGLSIVASLLYQLVNKCWKAIEYVMTGIEQLFYPTIKSKAHGRVFSACVRINEAYTDWFDIDRGIRQGCVASPWLFSLSMDNYLYDLKEYESGLRMDELSVKYLLYADDKIIFAPSACALQETVNKINDSVKNRDMKVNVVKTKVMVLERGENTTECDKLVEGEKVEQVKEFVYLGSLFVNDGEHDRDIERRENAGNKVNGALLAIMNSKSVSRKARLALRNGVLIPMLIRGLEKGGRIGRRVWSERVAAAGLCWCWVQRLSHQNCQLFSLDFLKNRLVSWREGPIIGRKPRRSLLYDRECVNPQKLHKTALCIWRHNHHDPASTNIATLRIHPPNARPFKTGVRFFPVTAEEFRITQQYLQALSSKDPTVTWYCYSLANEHSTMVAIYARRIPLRRERPGCLVQLEHLIEAEALRPADTPPTMTPLQLRGRWKIKMGRESHQRGTMKQGEWRTKTQQEKKDEKPTSYQRLRTATTKAATERTLPCGGQKRHHTRSN</sequence>
<dbReference type="InterPro" id="IPR000477">
    <property type="entry name" value="RT_dom"/>
</dbReference>
<name>A0A4C1VAY6_EUMVA</name>
<protein>
    <recommendedName>
        <fullName evidence="2">Reverse transcriptase domain-containing protein</fullName>
    </recommendedName>
</protein>
<evidence type="ECO:0000313" key="4">
    <source>
        <dbReference type="Proteomes" id="UP000299102"/>
    </source>
</evidence>
<feature type="compositionally biased region" description="Low complexity" evidence="1">
    <location>
        <begin position="473"/>
        <end position="486"/>
    </location>
</feature>
<dbReference type="SUPFAM" id="SSF56672">
    <property type="entry name" value="DNA/RNA polymerases"/>
    <property type="match status" value="1"/>
</dbReference>
<feature type="domain" description="Reverse transcriptase" evidence="2">
    <location>
        <begin position="1"/>
        <end position="182"/>
    </location>
</feature>
<feature type="compositionally biased region" description="Basic and acidic residues" evidence="1">
    <location>
        <begin position="453"/>
        <end position="468"/>
    </location>
</feature>
<accession>A0A4C1VAY6</accession>
<evidence type="ECO:0000313" key="3">
    <source>
        <dbReference type="EMBL" id="GBP35813.1"/>
    </source>
</evidence>
<evidence type="ECO:0000256" key="1">
    <source>
        <dbReference type="SAM" id="MobiDB-lite"/>
    </source>
</evidence>
<dbReference type="Pfam" id="PF00078">
    <property type="entry name" value="RVT_1"/>
    <property type="match status" value="1"/>
</dbReference>
<proteinExistence type="predicted"/>
<dbReference type="InterPro" id="IPR043502">
    <property type="entry name" value="DNA/RNA_pol_sf"/>
</dbReference>
<gene>
    <name evidence="3" type="ORF">EVAR_27733_1</name>
</gene>
<dbReference type="STRING" id="151549.A0A4C1VAY6"/>
<evidence type="ECO:0000259" key="2">
    <source>
        <dbReference type="PROSITE" id="PS50878"/>
    </source>
</evidence>
<dbReference type="AlphaFoldDB" id="A0A4C1VAY6"/>
<comment type="caution">
    <text evidence="3">The sequence shown here is derived from an EMBL/GenBank/DDBJ whole genome shotgun (WGS) entry which is preliminary data.</text>
</comment>
<dbReference type="EMBL" id="BGZK01000310">
    <property type="protein sequence ID" value="GBP35813.1"/>
    <property type="molecule type" value="Genomic_DNA"/>
</dbReference>
<feature type="region of interest" description="Disordered" evidence="1">
    <location>
        <begin position="440"/>
        <end position="500"/>
    </location>
</feature>
<dbReference type="PANTHER" id="PTHR47027">
    <property type="entry name" value="REVERSE TRANSCRIPTASE DOMAIN-CONTAINING PROTEIN"/>
    <property type="match status" value="1"/>
</dbReference>
<dbReference type="GO" id="GO:0071897">
    <property type="term" value="P:DNA biosynthetic process"/>
    <property type="evidence" value="ECO:0007669"/>
    <property type="project" value="UniProtKB-ARBA"/>
</dbReference>
<keyword evidence="4" id="KW-1185">Reference proteome</keyword>
<dbReference type="PROSITE" id="PS50878">
    <property type="entry name" value="RT_POL"/>
    <property type="match status" value="1"/>
</dbReference>
<dbReference type="PANTHER" id="PTHR47027:SF20">
    <property type="entry name" value="REVERSE TRANSCRIPTASE-LIKE PROTEIN WITH RNA-DIRECTED DNA POLYMERASE DOMAIN"/>
    <property type="match status" value="1"/>
</dbReference>
<dbReference type="OrthoDB" id="425681at2759"/>
<organism evidence="3 4">
    <name type="scientific">Eumeta variegata</name>
    <name type="common">Bagworm moth</name>
    <name type="synonym">Eumeta japonica</name>
    <dbReference type="NCBI Taxonomy" id="151549"/>
    <lineage>
        <taxon>Eukaryota</taxon>
        <taxon>Metazoa</taxon>
        <taxon>Ecdysozoa</taxon>
        <taxon>Arthropoda</taxon>
        <taxon>Hexapoda</taxon>
        <taxon>Insecta</taxon>
        <taxon>Pterygota</taxon>
        <taxon>Neoptera</taxon>
        <taxon>Endopterygota</taxon>
        <taxon>Lepidoptera</taxon>
        <taxon>Glossata</taxon>
        <taxon>Ditrysia</taxon>
        <taxon>Tineoidea</taxon>
        <taxon>Psychidae</taxon>
        <taxon>Oiketicinae</taxon>
        <taxon>Eumeta</taxon>
    </lineage>
</organism>